<evidence type="ECO:0000259" key="8">
    <source>
        <dbReference type="PROSITE" id="PS50112"/>
    </source>
</evidence>
<dbReference type="PANTHER" id="PTHR44757">
    <property type="entry name" value="DIGUANYLATE CYCLASE DGCP"/>
    <property type="match status" value="1"/>
</dbReference>
<dbReference type="InterPro" id="IPR013655">
    <property type="entry name" value="PAS_fold_3"/>
</dbReference>
<dbReference type="GO" id="GO:0005886">
    <property type="term" value="C:plasma membrane"/>
    <property type="evidence" value="ECO:0007669"/>
    <property type="project" value="UniProtKB-SubCell"/>
</dbReference>
<comment type="catalytic activity">
    <reaction evidence="1">
        <text>ATP + protein L-histidine = ADP + protein N-phospho-L-histidine.</text>
        <dbReference type="EC" id="2.7.13.3"/>
    </reaction>
</comment>
<dbReference type="InterPro" id="IPR035919">
    <property type="entry name" value="EAL_sf"/>
</dbReference>
<dbReference type="Gene3D" id="3.30.450.20">
    <property type="entry name" value="PAS domain"/>
    <property type="match status" value="1"/>
</dbReference>
<feature type="domain" description="PAS" evidence="8">
    <location>
        <begin position="37"/>
        <end position="101"/>
    </location>
</feature>
<dbReference type="InterPro" id="IPR000700">
    <property type="entry name" value="PAS-assoc_C"/>
</dbReference>
<dbReference type="SMART" id="SM00387">
    <property type="entry name" value="HATPase_c"/>
    <property type="match status" value="1"/>
</dbReference>
<feature type="domain" description="GGDEF" evidence="11">
    <location>
        <begin position="196"/>
        <end position="329"/>
    </location>
</feature>
<evidence type="ECO:0000259" key="11">
    <source>
        <dbReference type="PROSITE" id="PS50887"/>
    </source>
</evidence>
<dbReference type="PROSITE" id="PS50887">
    <property type="entry name" value="GGDEF"/>
    <property type="match status" value="1"/>
</dbReference>
<accession>A0A6J4HHP0</accession>
<keyword evidence="4" id="KW-0597">Phosphoprotein</keyword>
<evidence type="ECO:0000256" key="5">
    <source>
        <dbReference type="ARBA" id="ARBA00022777"/>
    </source>
</evidence>
<dbReference type="InterPro" id="IPR001610">
    <property type="entry name" value="PAC"/>
</dbReference>
<dbReference type="EC" id="2.7.13.3" evidence="3"/>
<dbReference type="PRINTS" id="PR00344">
    <property type="entry name" value="BCTRLSENSOR"/>
</dbReference>
<dbReference type="InterPro" id="IPR000014">
    <property type="entry name" value="PAS"/>
</dbReference>
<dbReference type="InterPro" id="IPR036097">
    <property type="entry name" value="HisK_dim/P_sf"/>
</dbReference>
<dbReference type="SUPFAM" id="SSF47384">
    <property type="entry name" value="Homodimeric domain of signal transducing histidine kinase"/>
    <property type="match status" value="1"/>
</dbReference>
<dbReference type="SMART" id="SM00091">
    <property type="entry name" value="PAS"/>
    <property type="match status" value="1"/>
</dbReference>
<dbReference type="InterPro" id="IPR036890">
    <property type="entry name" value="HATPase_C_sf"/>
</dbReference>
<dbReference type="FunFam" id="3.20.20.450:FF:000001">
    <property type="entry name" value="Cyclic di-GMP phosphodiesterase yahA"/>
    <property type="match status" value="1"/>
</dbReference>
<dbReference type="AlphaFoldDB" id="A0A6J4HHP0"/>
<dbReference type="NCBIfam" id="TIGR00229">
    <property type="entry name" value="sensory_box"/>
    <property type="match status" value="1"/>
</dbReference>
<evidence type="ECO:0000256" key="6">
    <source>
        <dbReference type="ARBA" id="ARBA00023012"/>
    </source>
</evidence>
<dbReference type="Gene3D" id="3.20.20.450">
    <property type="entry name" value="EAL domain"/>
    <property type="match status" value="1"/>
</dbReference>
<dbReference type="CDD" id="cd00082">
    <property type="entry name" value="HisKA"/>
    <property type="match status" value="1"/>
</dbReference>
<dbReference type="Pfam" id="PF08447">
    <property type="entry name" value="PAS_3"/>
    <property type="match status" value="1"/>
</dbReference>
<feature type="domain" description="EAL" evidence="10">
    <location>
        <begin position="338"/>
        <end position="593"/>
    </location>
</feature>
<dbReference type="SMART" id="SM00388">
    <property type="entry name" value="HisKA"/>
    <property type="match status" value="1"/>
</dbReference>
<evidence type="ECO:0000259" key="10">
    <source>
        <dbReference type="PROSITE" id="PS50883"/>
    </source>
</evidence>
<dbReference type="InterPro" id="IPR052155">
    <property type="entry name" value="Biofilm_reg_signaling"/>
</dbReference>
<dbReference type="EMBL" id="CADCTF010000030">
    <property type="protein sequence ID" value="CAA9221644.1"/>
    <property type="molecule type" value="Genomic_DNA"/>
</dbReference>
<comment type="subcellular location">
    <subcellularLocation>
        <location evidence="2">Cell membrane</location>
    </subcellularLocation>
</comment>
<dbReference type="Gene3D" id="1.10.287.130">
    <property type="match status" value="1"/>
</dbReference>
<dbReference type="CDD" id="cd00075">
    <property type="entry name" value="HATPase"/>
    <property type="match status" value="1"/>
</dbReference>
<dbReference type="InterPro" id="IPR000160">
    <property type="entry name" value="GGDEF_dom"/>
</dbReference>
<dbReference type="SUPFAM" id="SSF141868">
    <property type="entry name" value="EAL domain-like"/>
    <property type="match status" value="1"/>
</dbReference>
<organism evidence="12">
    <name type="scientific">uncultured Acidimicrobiales bacterium</name>
    <dbReference type="NCBI Taxonomy" id="310071"/>
    <lineage>
        <taxon>Bacteria</taxon>
        <taxon>Bacillati</taxon>
        <taxon>Actinomycetota</taxon>
        <taxon>Acidimicrobiia</taxon>
        <taxon>Acidimicrobiales</taxon>
        <taxon>environmental samples</taxon>
    </lineage>
</organism>
<dbReference type="InterPro" id="IPR043128">
    <property type="entry name" value="Rev_trsase/Diguanyl_cyclase"/>
</dbReference>
<evidence type="ECO:0000256" key="3">
    <source>
        <dbReference type="ARBA" id="ARBA00012438"/>
    </source>
</evidence>
<dbReference type="InterPro" id="IPR003661">
    <property type="entry name" value="HisK_dim/P_dom"/>
</dbReference>
<dbReference type="InterPro" id="IPR004358">
    <property type="entry name" value="Sig_transdc_His_kin-like_C"/>
</dbReference>
<dbReference type="Pfam" id="PF00563">
    <property type="entry name" value="EAL"/>
    <property type="match status" value="1"/>
</dbReference>
<feature type="domain" description="Histidine kinase" evidence="7">
    <location>
        <begin position="620"/>
        <end position="833"/>
    </location>
</feature>
<dbReference type="InterPro" id="IPR029787">
    <property type="entry name" value="Nucleotide_cyclase"/>
</dbReference>
<evidence type="ECO:0000256" key="1">
    <source>
        <dbReference type="ARBA" id="ARBA00000085"/>
    </source>
</evidence>
<keyword evidence="5" id="KW-0418">Kinase</keyword>
<dbReference type="SMART" id="SM00086">
    <property type="entry name" value="PAC"/>
    <property type="match status" value="1"/>
</dbReference>
<dbReference type="InterPro" id="IPR001633">
    <property type="entry name" value="EAL_dom"/>
</dbReference>
<dbReference type="PROSITE" id="PS50109">
    <property type="entry name" value="HIS_KIN"/>
    <property type="match status" value="1"/>
</dbReference>
<dbReference type="SUPFAM" id="SSF55785">
    <property type="entry name" value="PYP-like sensor domain (PAS domain)"/>
    <property type="match status" value="1"/>
</dbReference>
<proteinExistence type="predicted"/>
<evidence type="ECO:0000259" key="7">
    <source>
        <dbReference type="PROSITE" id="PS50109"/>
    </source>
</evidence>
<dbReference type="GO" id="GO:0000155">
    <property type="term" value="F:phosphorelay sensor kinase activity"/>
    <property type="evidence" value="ECO:0007669"/>
    <property type="project" value="InterPro"/>
</dbReference>
<reference evidence="12" key="1">
    <citation type="submission" date="2020-02" db="EMBL/GenBank/DDBJ databases">
        <authorList>
            <person name="Meier V. D."/>
        </authorList>
    </citation>
    <scope>NUCLEOTIDE SEQUENCE</scope>
    <source>
        <strain evidence="12">AVDCRST_MAG50</strain>
    </source>
</reference>
<dbReference type="PROSITE" id="PS50883">
    <property type="entry name" value="EAL"/>
    <property type="match status" value="1"/>
</dbReference>
<evidence type="ECO:0000256" key="4">
    <source>
        <dbReference type="ARBA" id="ARBA00022553"/>
    </source>
</evidence>
<feature type="domain" description="PAC" evidence="9">
    <location>
        <begin position="113"/>
        <end position="164"/>
    </location>
</feature>
<sequence length="1082" mass="115170">MRQRLERTRVMVSMIEPEPSARLAGVGARPEPAAGPSDARFATLLRHASEIISVYSSDGRLVYVSPSVERVLGVGGFDAFGPDLLARVHAEDVDALRDAFRGWASGPPGVTGERAEYRIRGARGEWRYMQSTGANLLDDPSVQGVVVTARDITEQRVAEMELSYQAVHDALTGLPNQTLLYDRIEQALAGRGRRGTSVVVLFIDLDRFKLVNDTFGHAAGDNILLAVTDLLSGTARFEDTIARFGGDEFVICGEVAAEADAILLAERVCAVLRGSFGITGQEVYLTGSVGVVVVPPGARMLAATAVRDAEVAMYRAKEAARGGYALFDLASHARVVERYSVEAALRRAIAQGELRLFYQPQVSMDSGRVVGFEALLRWDHPERGLLDPSAFLTIAEETGLIGPIGAWVLREACRDAVSWREARPEQRISVSVNLSAGQLSDPDLASMVSATLASTTLDPAQLCLEITESMLMEDAPAAVSTLRLLKALGIKLAIDDFGTGYSSLAYLKRFPVDQLKVDQSFVAGLGRDHEDFAIVDAVLNLARSLGLEALAEGVENQRHLAELHRLQCPLAQGYLWSPPVPAASVLPILDRPATQGAAAPVGPVERPPRTTSSSIDIVSTLTHELRTPLTVIRAYTEAVQDALSSDDRETVLRGIGAIERNAQTMDGIIKTLADAEALETGNLLLDAAPVDLDALVAELVESSAAVVGDHTVHASGEGGVVWGDTVRLQQIVMNVVANAAKFSPEGQPIRIELERGGAAGGVRLSIIDHGPGIPPELVGDVFRKFYRHDRTVKGTGLGLYLSRSLARAHGGELTCHRADTGGAELRLLLPVYDPAVLSRREPHVASPHGTDEDTGRADVAEAFTLAADAASALLQVSCAEAAVGICIELVHALGGTTVPARMADPSAVGVDISFGHGEPLLAAAEPGSAARASIERLLPRFVANARAAVQVAEGRENDPDDPCTDALTGLPCGAAFEASMSELGLGSSLVVVELGDLEAGDDEVPATRAAAVREDALRSLARVLRGARRRRDVLGRLDGDRLALAVANGTEEEAVERFTSIEERWRQVRPVAAPLTCEVELL</sequence>
<dbReference type="Pfam" id="PF02518">
    <property type="entry name" value="HATPase_c"/>
    <property type="match status" value="1"/>
</dbReference>
<dbReference type="Gene3D" id="3.30.565.10">
    <property type="entry name" value="Histidine kinase-like ATPase, C-terminal domain"/>
    <property type="match status" value="1"/>
</dbReference>
<name>A0A6J4HHP0_9ACTN</name>
<dbReference type="NCBIfam" id="TIGR00254">
    <property type="entry name" value="GGDEF"/>
    <property type="match status" value="1"/>
</dbReference>
<evidence type="ECO:0000256" key="2">
    <source>
        <dbReference type="ARBA" id="ARBA00004236"/>
    </source>
</evidence>
<dbReference type="Pfam" id="PF00990">
    <property type="entry name" value="GGDEF"/>
    <property type="match status" value="1"/>
</dbReference>
<dbReference type="CDD" id="cd01949">
    <property type="entry name" value="GGDEF"/>
    <property type="match status" value="1"/>
</dbReference>
<keyword evidence="6" id="KW-0902">Two-component regulatory system</keyword>
<protein>
    <recommendedName>
        <fullName evidence="3">histidine kinase</fullName>
        <ecNumber evidence="3">2.7.13.3</ecNumber>
    </recommendedName>
</protein>
<evidence type="ECO:0000259" key="9">
    <source>
        <dbReference type="PROSITE" id="PS50113"/>
    </source>
</evidence>
<dbReference type="InterPro" id="IPR005467">
    <property type="entry name" value="His_kinase_dom"/>
</dbReference>
<dbReference type="SMART" id="SM00052">
    <property type="entry name" value="EAL"/>
    <property type="match status" value="1"/>
</dbReference>
<dbReference type="Pfam" id="PF00512">
    <property type="entry name" value="HisKA"/>
    <property type="match status" value="1"/>
</dbReference>
<dbReference type="SMART" id="SM00267">
    <property type="entry name" value="GGDEF"/>
    <property type="match status" value="1"/>
</dbReference>
<gene>
    <name evidence="12" type="ORF">AVDCRST_MAG50-617</name>
</gene>
<dbReference type="PANTHER" id="PTHR44757:SF2">
    <property type="entry name" value="BIOFILM ARCHITECTURE MAINTENANCE PROTEIN MBAA"/>
    <property type="match status" value="1"/>
</dbReference>
<dbReference type="InterPro" id="IPR035965">
    <property type="entry name" value="PAS-like_dom_sf"/>
</dbReference>
<dbReference type="CDD" id="cd01948">
    <property type="entry name" value="EAL"/>
    <property type="match status" value="1"/>
</dbReference>
<dbReference type="Gene3D" id="3.30.70.270">
    <property type="match status" value="2"/>
</dbReference>
<keyword evidence="5" id="KW-0808">Transferase</keyword>
<dbReference type="PROSITE" id="PS50113">
    <property type="entry name" value="PAC"/>
    <property type="match status" value="1"/>
</dbReference>
<dbReference type="CDD" id="cd00130">
    <property type="entry name" value="PAS"/>
    <property type="match status" value="1"/>
</dbReference>
<dbReference type="PROSITE" id="PS50112">
    <property type="entry name" value="PAS"/>
    <property type="match status" value="1"/>
</dbReference>
<dbReference type="SUPFAM" id="SSF55073">
    <property type="entry name" value="Nucleotide cyclase"/>
    <property type="match status" value="1"/>
</dbReference>
<evidence type="ECO:0000313" key="12">
    <source>
        <dbReference type="EMBL" id="CAA9221644.1"/>
    </source>
</evidence>
<dbReference type="SUPFAM" id="SSF55874">
    <property type="entry name" value="ATPase domain of HSP90 chaperone/DNA topoisomerase II/histidine kinase"/>
    <property type="match status" value="1"/>
</dbReference>
<dbReference type="InterPro" id="IPR003594">
    <property type="entry name" value="HATPase_dom"/>
</dbReference>